<dbReference type="EMBL" id="JAJOMB010000004">
    <property type="protein sequence ID" value="MCD5311373.1"/>
    <property type="molecule type" value="Genomic_DNA"/>
</dbReference>
<keyword evidence="1" id="KW-0812">Transmembrane</keyword>
<keyword evidence="3" id="KW-1185">Reference proteome</keyword>
<evidence type="ECO:0000313" key="3">
    <source>
        <dbReference type="Proteomes" id="UP001138997"/>
    </source>
</evidence>
<name>A0A9X1NE33_9ACTN</name>
<reference evidence="2" key="1">
    <citation type="submission" date="2021-11" db="EMBL/GenBank/DDBJ databases">
        <title>Streptomyces corallinus and Kineosporia corallina sp. nov., two new coral-derived marine actinobacteria.</title>
        <authorList>
            <person name="Buangrab K."/>
            <person name="Sutthacheep M."/>
            <person name="Yeemin T."/>
            <person name="Harunari E."/>
            <person name="Igarashi Y."/>
            <person name="Sripreechasak P."/>
            <person name="Kanchanasin P."/>
            <person name="Tanasupawat S."/>
            <person name="Phongsopitanun W."/>
        </authorList>
    </citation>
    <scope>NUCLEOTIDE SEQUENCE</scope>
    <source>
        <strain evidence="2">JCM 31032</strain>
    </source>
</reference>
<evidence type="ECO:0000256" key="1">
    <source>
        <dbReference type="SAM" id="Phobius"/>
    </source>
</evidence>
<dbReference type="Proteomes" id="UP001138997">
    <property type="component" value="Unassembled WGS sequence"/>
</dbReference>
<sequence>MSHDELEHRLQALLHERQLDLTPRSGATGMVEGRVRRARRRRRAVQTMAPAALTVVAIAAGMAIAGQYSDDDPVAPKYDVLSDTGLGEVQLGIPITDAQAAGVVGDEIPPETERANACLQYQGFGSVERVFADRGVIVQIDVDALAETPQGLNIGDTYGDVVAIYPEAGPVKSKVPELLEIAAPGGSGNVYRVALEPEGDERDAKPAEERYVFELSLRTPDLGDAGACQV</sequence>
<protein>
    <submittedName>
        <fullName evidence="2">Uncharacterized protein</fullName>
    </submittedName>
</protein>
<organism evidence="2 3">
    <name type="scientific">Kineosporia babensis</name>
    <dbReference type="NCBI Taxonomy" id="499548"/>
    <lineage>
        <taxon>Bacteria</taxon>
        <taxon>Bacillati</taxon>
        <taxon>Actinomycetota</taxon>
        <taxon>Actinomycetes</taxon>
        <taxon>Kineosporiales</taxon>
        <taxon>Kineosporiaceae</taxon>
        <taxon>Kineosporia</taxon>
    </lineage>
</organism>
<dbReference type="RefSeq" id="WP_231440546.1">
    <property type="nucleotide sequence ID" value="NZ_JAJOMB010000004.1"/>
</dbReference>
<keyword evidence="1" id="KW-0472">Membrane</keyword>
<proteinExistence type="predicted"/>
<dbReference type="AlphaFoldDB" id="A0A9X1NE33"/>
<keyword evidence="1" id="KW-1133">Transmembrane helix</keyword>
<accession>A0A9X1NE33</accession>
<feature type="transmembrane region" description="Helical" evidence="1">
    <location>
        <begin position="44"/>
        <end position="65"/>
    </location>
</feature>
<evidence type="ECO:0000313" key="2">
    <source>
        <dbReference type="EMBL" id="MCD5311373.1"/>
    </source>
</evidence>
<comment type="caution">
    <text evidence="2">The sequence shown here is derived from an EMBL/GenBank/DDBJ whole genome shotgun (WGS) entry which is preliminary data.</text>
</comment>
<gene>
    <name evidence="2" type="ORF">LR394_10715</name>
</gene>